<organism evidence="7 8">
    <name type="scientific">Prorocentrum cordatum</name>
    <dbReference type="NCBI Taxonomy" id="2364126"/>
    <lineage>
        <taxon>Eukaryota</taxon>
        <taxon>Sar</taxon>
        <taxon>Alveolata</taxon>
        <taxon>Dinophyceae</taxon>
        <taxon>Prorocentrales</taxon>
        <taxon>Prorocentraceae</taxon>
        <taxon>Prorocentrum</taxon>
    </lineage>
</organism>
<name>A0ABN9U064_9DINO</name>
<proteinExistence type="predicted"/>
<dbReference type="PANTHER" id="PTHR44329:SF288">
    <property type="entry name" value="MITOGEN-ACTIVATED PROTEIN KINASE KINASE KINASE 20"/>
    <property type="match status" value="1"/>
</dbReference>
<keyword evidence="4" id="KW-0067">ATP-binding</keyword>
<keyword evidence="1" id="KW-0808">Transferase</keyword>
<sequence length="482" mass="52122">MFTHGETYVTLARKPSLASSSTMTPVRIATVSSVLGSPSGAHSVTPSASVPSLGLHSRRNDQRRGRAPSPLTARGHVVSLSTPRASMRATVGVHRLTSQPSSCSVLCATEVVHVSHDGRDCAEDLGVAASGLNVPALPLKLLGGTSSRPGLSARAREPTPRGESQALSSKSARRSADVKVSEGGSDLQLRVHILPSELIRWKELQICSCIDKASFGEVMLAKRGNEVLALKRCLAGADGSMTKEQMHNFEREINALRILKHPRVVGYVGCVLEPPHLAILTEYLPNGNIFYLLYMNQVNLPAVVRLRLSLQLTEVVDFMHGLDPVLAHLDLKTSNILLDSGYNAKLCDFGKTHALESGSSVVQGRELLGSPRYMAPELFNGPGSRFTEKADIWSLACCLIEILGGPIPFEDVPEVPQILDCLRRGLPPLVPYWFVEAVRRALGQCFFFQPEGRPAAADLTVALSSLTAQDMEERGMDTRRAS</sequence>
<dbReference type="InterPro" id="IPR008271">
    <property type="entry name" value="Ser/Thr_kinase_AS"/>
</dbReference>
<evidence type="ECO:0000256" key="5">
    <source>
        <dbReference type="SAM" id="MobiDB-lite"/>
    </source>
</evidence>
<dbReference type="SMART" id="SM00220">
    <property type="entry name" value="S_TKc"/>
    <property type="match status" value="1"/>
</dbReference>
<evidence type="ECO:0000313" key="7">
    <source>
        <dbReference type="EMBL" id="CAK0851641.1"/>
    </source>
</evidence>
<keyword evidence="2" id="KW-0547">Nucleotide-binding</keyword>
<feature type="compositionally biased region" description="Polar residues" evidence="5">
    <location>
        <begin position="36"/>
        <end position="50"/>
    </location>
</feature>
<evidence type="ECO:0000256" key="3">
    <source>
        <dbReference type="ARBA" id="ARBA00022777"/>
    </source>
</evidence>
<feature type="region of interest" description="Disordered" evidence="5">
    <location>
        <begin position="145"/>
        <end position="179"/>
    </location>
</feature>
<dbReference type="Proteomes" id="UP001189429">
    <property type="component" value="Unassembled WGS sequence"/>
</dbReference>
<dbReference type="InterPro" id="IPR011009">
    <property type="entry name" value="Kinase-like_dom_sf"/>
</dbReference>
<feature type="region of interest" description="Disordered" evidence="5">
    <location>
        <begin position="36"/>
        <end position="71"/>
    </location>
</feature>
<dbReference type="Gene3D" id="1.10.510.10">
    <property type="entry name" value="Transferase(Phosphotransferase) domain 1"/>
    <property type="match status" value="1"/>
</dbReference>
<dbReference type="InterPro" id="IPR000719">
    <property type="entry name" value="Prot_kinase_dom"/>
</dbReference>
<evidence type="ECO:0000259" key="6">
    <source>
        <dbReference type="PROSITE" id="PS50011"/>
    </source>
</evidence>
<reference evidence="7" key="1">
    <citation type="submission" date="2023-10" db="EMBL/GenBank/DDBJ databases">
        <authorList>
            <person name="Chen Y."/>
            <person name="Shah S."/>
            <person name="Dougan E. K."/>
            <person name="Thang M."/>
            <person name="Chan C."/>
        </authorList>
    </citation>
    <scope>NUCLEOTIDE SEQUENCE [LARGE SCALE GENOMIC DNA]</scope>
</reference>
<accession>A0ABN9U064</accession>
<evidence type="ECO:0000256" key="1">
    <source>
        <dbReference type="ARBA" id="ARBA00022679"/>
    </source>
</evidence>
<dbReference type="InterPro" id="IPR051681">
    <property type="entry name" value="Ser/Thr_Kinases-Pseudokinases"/>
</dbReference>
<keyword evidence="8" id="KW-1185">Reference proteome</keyword>
<dbReference type="EMBL" id="CAUYUJ010015260">
    <property type="protein sequence ID" value="CAK0851641.1"/>
    <property type="molecule type" value="Genomic_DNA"/>
</dbReference>
<dbReference type="PROSITE" id="PS50011">
    <property type="entry name" value="PROTEIN_KINASE_DOM"/>
    <property type="match status" value="1"/>
</dbReference>
<protein>
    <recommendedName>
        <fullName evidence="6">Protein kinase domain-containing protein</fullName>
    </recommendedName>
</protein>
<evidence type="ECO:0000313" key="8">
    <source>
        <dbReference type="Proteomes" id="UP001189429"/>
    </source>
</evidence>
<dbReference type="Pfam" id="PF00069">
    <property type="entry name" value="Pkinase"/>
    <property type="match status" value="1"/>
</dbReference>
<dbReference type="SUPFAM" id="SSF56112">
    <property type="entry name" value="Protein kinase-like (PK-like)"/>
    <property type="match status" value="1"/>
</dbReference>
<feature type="domain" description="Protein kinase" evidence="6">
    <location>
        <begin position="204"/>
        <end position="466"/>
    </location>
</feature>
<dbReference type="PANTHER" id="PTHR44329">
    <property type="entry name" value="SERINE/THREONINE-PROTEIN KINASE TNNI3K-RELATED"/>
    <property type="match status" value="1"/>
</dbReference>
<comment type="caution">
    <text evidence="7">The sequence shown here is derived from an EMBL/GenBank/DDBJ whole genome shotgun (WGS) entry which is preliminary data.</text>
</comment>
<keyword evidence="3" id="KW-0418">Kinase</keyword>
<dbReference type="PROSITE" id="PS00108">
    <property type="entry name" value="PROTEIN_KINASE_ST"/>
    <property type="match status" value="1"/>
</dbReference>
<gene>
    <name evidence="7" type="ORF">PCOR1329_LOCUS43751</name>
</gene>
<evidence type="ECO:0000256" key="2">
    <source>
        <dbReference type="ARBA" id="ARBA00022741"/>
    </source>
</evidence>
<evidence type="ECO:0000256" key="4">
    <source>
        <dbReference type="ARBA" id="ARBA00022840"/>
    </source>
</evidence>